<dbReference type="InterPro" id="IPR025164">
    <property type="entry name" value="Toastrack_DUF4097"/>
</dbReference>
<dbReference type="Pfam" id="PF13349">
    <property type="entry name" value="DUF4097"/>
    <property type="match status" value="1"/>
</dbReference>
<protein>
    <recommendedName>
        <fullName evidence="1">DUF4097 domain-containing protein</fullName>
    </recommendedName>
</protein>
<evidence type="ECO:0000313" key="2">
    <source>
        <dbReference type="EMBL" id="MBB5176665.1"/>
    </source>
</evidence>
<dbReference type="Proteomes" id="UP000579136">
    <property type="component" value="Unassembled WGS sequence"/>
</dbReference>
<evidence type="ECO:0000313" key="3">
    <source>
        <dbReference type="Proteomes" id="UP000579136"/>
    </source>
</evidence>
<accession>A0A9Q2D0U4</accession>
<name>A0A9Q2D0U4_9STAP</name>
<dbReference type="EMBL" id="JACHHF010000011">
    <property type="protein sequence ID" value="MBB5176665.1"/>
    <property type="molecule type" value="Genomic_DNA"/>
</dbReference>
<keyword evidence="3" id="KW-1185">Reference proteome</keyword>
<proteinExistence type="predicted"/>
<evidence type="ECO:0000259" key="1">
    <source>
        <dbReference type="Pfam" id="PF13349"/>
    </source>
</evidence>
<gene>
    <name evidence="2" type="ORF">HNQ45_001554</name>
</gene>
<reference evidence="2 3" key="1">
    <citation type="submission" date="2020-08" db="EMBL/GenBank/DDBJ databases">
        <title>Genomic Encyclopedia of Type Strains, Phase IV (KMG-IV): sequencing the most valuable type-strain genomes for metagenomic binning, comparative biology and taxonomic classification.</title>
        <authorList>
            <person name="Goeker M."/>
        </authorList>
    </citation>
    <scope>NUCLEOTIDE SEQUENCE [LARGE SCALE GENOMIC DNA]</scope>
    <source>
        <strain evidence="2 3">DSM 19163</strain>
    </source>
</reference>
<sequence length="283" mass="32518">MDRYEYLGTVKYHLQSLTSKQQDKIIDSLLNRFREKDDDDALINELGAPETLAEKYLFNKKDLTVDDDVTHFKFETTFVPVYVYESDDEYLHFNVTKDIDLEKFQYEVNEGVFSLNLKLSHASKNTRLEIYLPDKKIDRVEMIQHYSSIHADSIKAKDIQFKNDVGQVIIKKVEADTLTCYLQTGEMRIDDVDTKHLKFNVSTGKLVLDNVNQDQHIDGKVATGNAMITLDKMFDNAELILKEQFGALIIDGYDEEIDGKVLGNGEYKVKLVASYGTLMIDTN</sequence>
<dbReference type="AlphaFoldDB" id="A0A9Q2D0U4"/>
<organism evidence="2 3">
    <name type="scientific">Nosocomiicoccus ampullae</name>
    <dbReference type="NCBI Taxonomy" id="489910"/>
    <lineage>
        <taxon>Bacteria</taxon>
        <taxon>Bacillati</taxon>
        <taxon>Bacillota</taxon>
        <taxon>Bacilli</taxon>
        <taxon>Bacillales</taxon>
        <taxon>Staphylococcaceae</taxon>
        <taxon>Nosocomiicoccus</taxon>
    </lineage>
</organism>
<dbReference type="RefSeq" id="WP_183675476.1">
    <property type="nucleotide sequence ID" value="NZ_CBCRYX010000012.1"/>
</dbReference>
<feature type="domain" description="DUF4097" evidence="1">
    <location>
        <begin position="111"/>
        <end position="215"/>
    </location>
</feature>
<dbReference type="Gene3D" id="2.160.20.120">
    <property type="match status" value="1"/>
</dbReference>
<comment type="caution">
    <text evidence="2">The sequence shown here is derived from an EMBL/GenBank/DDBJ whole genome shotgun (WGS) entry which is preliminary data.</text>
</comment>